<proteinExistence type="inferred from homology"/>
<dbReference type="PANTHER" id="PTHR19336">
    <property type="entry name" value="UNCHARACTERIZED DUF1167"/>
    <property type="match status" value="1"/>
</dbReference>
<keyword evidence="3" id="KW-0963">Cytoplasm</keyword>
<dbReference type="GeneTree" id="ENSGT00530000063695"/>
<evidence type="ECO:0000256" key="10">
    <source>
        <dbReference type="SAM" id="MobiDB-lite"/>
    </source>
</evidence>
<feature type="compositionally biased region" description="Polar residues" evidence="10">
    <location>
        <begin position="92"/>
        <end position="124"/>
    </location>
</feature>
<dbReference type="GO" id="GO:0043015">
    <property type="term" value="F:gamma-tubulin binding"/>
    <property type="evidence" value="ECO:0007669"/>
    <property type="project" value="InterPro"/>
</dbReference>
<feature type="region of interest" description="Disordered" evidence="10">
    <location>
        <begin position="92"/>
        <end position="133"/>
    </location>
</feature>
<evidence type="ECO:0000313" key="14">
    <source>
        <dbReference type="Proteomes" id="UP000261420"/>
    </source>
</evidence>
<evidence type="ECO:0000259" key="12">
    <source>
        <dbReference type="Pfam" id="PF14073"/>
    </source>
</evidence>
<dbReference type="AlphaFoldDB" id="A0A3B4V901"/>
<dbReference type="Proteomes" id="UP000261420">
    <property type="component" value="Unplaced"/>
</dbReference>
<dbReference type="GO" id="GO:0005813">
    <property type="term" value="C:centrosome"/>
    <property type="evidence" value="ECO:0007669"/>
    <property type="project" value="UniProtKB-SubCell"/>
</dbReference>
<protein>
    <recommendedName>
        <fullName evidence="7">Centrosomal protein 57kDa-like protein 1</fullName>
    </recommendedName>
    <alternativeName>
        <fullName evidence="8">Cep57-related protein</fullName>
    </alternativeName>
</protein>
<evidence type="ECO:0000256" key="3">
    <source>
        <dbReference type="ARBA" id="ARBA00022490"/>
    </source>
</evidence>
<dbReference type="SUPFAM" id="SSF57997">
    <property type="entry name" value="Tropomyosin"/>
    <property type="match status" value="1"/>
</dbReference>
<organism evidence="13 14">
    <name type="scientific">Seriola dumerili</name>
    <name type="common">Greater amberjack</name>
    <name type="synonym">Caranx dumerili</name>
    <dbReference type="NCBI Taxonomy" id="41447"/>
    <lineage>
        <taxon>Eukaryota</taxon>
        <taxon>Metazoa</taxon>
        <taxon>Chordata</taxon>
        <taxon>Craniata</taxon>
        <taxon>Vertebrata</taxon>
        <taxon>Euteleostomi</taxon>
        <taxon>Actinopterygii</taxon>
        <taxon>Neopterygii</taxon>
        <taxon>Teleostei</taxon>
        <taxon>Neoteleostei</taxon>
        <taxon>Acanthomorphata</taxon>
        <taxon>Carangaria</taxon>
        <taxon>Carangiformes</taxon>
        <taxon>Carangidae</taxon>
        <taxon>Seriola</taxon>
    </lineage>
</organism>
<evidence type="ECO:0000256" key="9">
    <source>
        <dbReference type="SAM" id="Coils"/>
    </source>
</evidence>
<dbReference type="PANTHER" id="PTHR19336:SF10">
    <property type="entry name" value="CENTROSOMAL PROTEIN CEP57L1"/>
    <property type="match status" value="1"/>
</dbReference>
<evidence type="ECO:0000256" key="7">
    <source>
        <dbReference type="ARBA" id="ARBA00041218"/>
    </source>
</evidence>
<evidence type="ECO:0000256" key="1">
    <source>
        <dbReference type="ARBA" id="ARBA00004300"/>
    </source>
</evidence>
<accession>A0A3B4V901</accession>
<feature type="domain" description="Cep57 centrosome microtubule-binding" evidence="11">
    <location>
        <begin position="357"/>
        <end position="420"/>
    </location>
</feature>
<dbReference type="GO" id="GO:0008017">
    <property type="term" value="F:microtubule binding"/>
    <property type="evidence" value="ECO:0007669"/>
    <property type="project" value="InterPro"/>
</dbReference>
<comment type="subcellular location">
    <subcellularLocation>
        <location evidence="1">Cytoplasm</location>
        <location evidence="1">Cytoskeleton</location>
        <location evidence="1">Microtubule organizing center</location>
        <location evidence="1">Centrosome</location>
    </subcellularLocation>
</comment>
<keyword evidence="5 9" id="KW-0175">Coiled coil</keyword>
<feature type="coiled-coil region" evidence="9">
    <location>
        <begin position="209"/>
        <end position="236"/>
    </location>
</feature>
<evidence type="ECO:0000313" key="13">
    <source>
        <dbReference type="Ensembl" id="ENSSDUP00000027119.1"/>
    </source>
</evidence>
<evidence type="ECO:0000256" key="6">
    <source>
        <dbReference type="ARBA" id="ARBA00023212"/>
    </source>
</evidence>
<keyword evidence="4" id="KW-0493">Microtubule</keyword>
<evidence type="ECO:0000259" key="11">
    <source>
        <dbReference type="Pfam" id="PF06657"/>
    </source>
</evidence>
<reference evidence="13" key="1">
    <citation type="submission" date="2025-08" db="UniProtKB">
        <authorList>
            <consortium name="Ensembl"/>
        </authorList>
    </citation>
    <scope>IDENTIFICATION</scope>
</reference>
<dbReference type="InterPro" id="IPR024957">
    <property type="entry name" value="Cep57_MT-bd_dom"/>
</dbReference>
<keyword evidence="6" id="KW-0206">Cytoskeleton</keyword>
<dbReference type="InterPro" id="IPR025913">
    <property type="entry name" value="Cep57_CLD"/>
</dbReference>
<sequence>MEMYHDQILDSPSKNSYIGSYYQPPDRIIPIPRQLEFFAPASINTDPKINSLRESQAKPNIDSKAVVDALKTLQEKIRRLELERKQAEKSFQQFSHDIQKHQQVTASNVMPSQSAASLPETNNSSREELDSKLQSAEARCKVLEKQLDYMRKMVENAKKERNALMENQASLQNEQPSSSNTQIQREKLDKLESDCLKLSRTQTVAEMKLAILEQKLVKEEYERKLVQEKADELQRELDINLQLSMQTAEEIKPKKKTKKTSKKTSKKNELASASSPRHIKMPFVAGTSISPSHSVHANVQSILHMMKHHQPQLCERVSSLHRPGCGAKKSLQKDFSPSSTAFKKPDNLPEQVDRSLSSLSDLLLALQDELGQMSFEHQELVRQIDAAPHREQKQDLQRELERLVARMEEKGVHITKLRKHQQTVHKLTQSQPGAEEDTTKKLSGIKPPVPSLVKAKQKGRKDYRARLDTAIRLAEASQDPSMPTYTTAPATPVCSPDRATLIPCDCTPLFLSSVE</sequence>
<feature type="domain" description="Cep57 centrosome localisation" evidence="12">
    <location>
        <begin position="65"/>
        <end position="243"/>
    </location>
</feature>
<evidence type="ECO:0000256" key="2">
    <source>
        <dbReference type="ARBA" id="ARBA00008179"/>
    </source>
</evidence>
<name>A0A3B4V901_SERDU</name>
<dbReference type="Ensembl" id="ENSSDUT00000027599.1">
    <property type="protein sequence ID" value="ENSSDUP00000027119.1"/>
    <property type="gene ID" value="ENSSDUG00000019647.1"/>
</dbReference>
<reference evidence="13" key="2">
    <citation type="submission" date="2025-09" db="UniProtKB">
        <authorList>
            <consortium name="Ensembl"/>
        </authorList>
    </citation>
    <scope>IDENTIFICATION</scope>
</reference>
<dbReference type="InterPro" id="IPR051756">
    <property type="entry name" value="Centrosomal_MT-associated"/>
</dbReference>
<keyword evidence="14" id="KW-1185">Reference proteome</keyword>
<feature type="coiled-coil region" evidence="9">
    <location>
        <begin position="386"/>
        <end position="413"/>
    </location>
</feature>
<dbReference type="GO" id="GO:0005874">
    <property type="term" value="C:microtubule"/>
    <property type="evidence" value="ECO:0007669"/>
    <property type="project" value="UniProtKB-KW"/>
</dbReference>
<comment type="similarity">
    <text evidence="2">Belongs to the translokin family.</text>
</comment>
<evidence type="ECO:0000256" key="4">
    <source>
        <dbReference type="ARBA" id="ARBA00022701"/>
    </source>
</evidence>
<dbReference type="GO" id="GO:0042802">
    <property type="term" value="F:identical protein binding"/>
    <property type="evidence" value="ECO:0007669"/>
    <property type="project" value="InterPro"/>
</dbReference>
<feature type="compositionally biased region" description="Basic residues" evidence="10">
    <location>
        <begin position="253"/>
        <end position="265"/>
    </location>
</feature>
<feature type="region of interest" description="Disordered" evidence="10">
    <location>
        <begin position="422"/>
        <end position="450"/>
    </location>
</feature>
<dbReference type="OMA" id="METYHDQ"/>
<feature type="region of interest" description="Disordered" evidence="10">
    <location>
        <begin position="326"/>
        <end position="349"/>
    </location>
</feature>
<dbReference type="Pfam" id="PF14073">
    <property type="entry name" value="Cep57_CLD"/>
    <property type="match status" value="1"/>
</dbReference>
<dbReference type="Gene3D" id="1.20.58.90">
    <property type="match status" value="1"/>
</dbReference>
<dbReference type="STRING" id="41447.ENSSDUP00000027119"/>
<evidence type="ECO:0000256" key="5">
    <source>
        <dbReference type="ARBA" id="ARBA00023054"/>
    </source>
</evidence>
<evidence type="ECO:0000256" key="8">
    <source>
        <dbReference type="ARBA" id="ARBA00042578"/>
    </source>
</evidence>
<feature type="region of interest" description="Disordered" evidence="10">
    <location>
        <begin position="248"/>
        <end position="277"/>
    </location>
</feature>
<dbReference type="Pfam" id="PF06657">
    <property type="entry name" value="Cep57_MT_bd"/>
    <property type="match status" value="1"/>
</dbReference>